<keyword evidence="2" id="KW-0378">Hydrolase</keyword>
<dbReference type="Proteomes" id="UP000469670">
    <property type="component" value="Unassembled WGS sequence"/>
</dbReference>
<feature type="non-terminal residue" evidence="2">
    <location>
        <position position="1"/>
    </location>
</feature>
<sequence>RHGAVGPDFGARERELLHHLWQRRDIAAPALTHAARLTSHRIPHHAHHAHHGHRGPMPYGRPSAQPQGPGHGYGRGPAYGQPYGPPYGQPQAQQVGYGYGYGDPGSVRPTPR</sequence>
<evidence type="ECO:0000313" key="2">
    <source>
        <dbReference type="EMBL" id="NEC23157.1"/>
    </source>
</evidence>
<dbReference type="GO" id="GO:0006508">
    <property type="term" value="P:proteolysis"/>
    <property type="evidence" value="ECO:0007669"/>
    <property type="project" value="UniProtKB-KW"/>
</dbReference>
<proteinExistence type="predicted"/>
<evidence type="ECO:0000313" key="3">
    <source>
        <dbReference type="Proteomes" id="UP000469670"/>
    </source>
</evidence>
<keyword evidence="2" id="KW-0645">Protease</keyword>
<dbReference type="EMBL" id="JAAGMP010001482">
    <property type="protein sequence ID" value="NEC23157.1"/>
    <property type="molecule type" value="Genomic_DNA"/>
</dbReference>
<dbReference type="AlphaFoldDB" id="A0A7K3S6M0"/>
<evidence type="ECO:0000256" key="1">
    <source>
        <dbReference type="SAM" id="MobiDB-lite"/>
    </source>
</evidence>
<protein>
    <submittedName>
        <fullName evidence="2">PrsW family intramembrane metalloprotease</fullName>
    </submittedName>
</protein>
<gene>
    <name evidence="2" type="ORF">G3I50_33655</name>
</gene>
<organism evidence="2 3">
    <name type="scientific">Streptomyces parvus</name>
    <dbReference type="NCBI Taxonomy" id="66428"/>
    <lineage>
        <taxon>Bacteria</taxon>
        <taxon>Bacillati</taxon>
        <taxon>Actinomycetota</taxon>
        <taxon>Actinomycetes</taxon>
        <taxon>Kitasatosporales</taxon>
        <taxon>Streptomycetaceae</taxon>
        <taxon>Streptomyces</taxon>
    </lineage>
</organism>
<keyword evidence="2" id="KW-0482">Metalloprotease</keyword>
<name>A0A7K3S6M0_9ACTN</name>
<dbReference type="GO" id="GO:0008237">
    <property type="term" value="F:metallopeptidase activity"/>
    <property type="evidence" value="ECO:0007669"/>
    <property type="project" value="UniProtKB-KW"/>
</dbReference>
<comment type="caution">
    <text evidence="2">The sequence shown here is derived from an EMBL/GenBank/DDBJ whole genome shotgun (WGS) entry which is preliminary data.</text>
</comment>
<accession>A0A7K3S6M0</accession>
<feature type="compositionally biased region" description="Basic residues" evidence="1">
    <location>
        <begin position="41"/>
        <end position="54"/>
    </location>
</feature>
<feature type="region of interest" description="Disordered" evidence="1">
    <location>
        <begin position="41"/>
        <end position="112"/>
    </location>
</feature>
<reference evidence="2 3" key="1">
    <citation type="submission" date="2020-01" db="EMBL/GenBank/DDBJ databases">
        <title>Insect and environment-associated Actinomycetes.</title>
        <authorList>
            <person name="Currrie C."/>
            <person name="Chevrette M."/>
            <person name="Carlson C."/>
            <person name="Stubbendieck R."/>
            <person name="Wendt-Pienkowski E."/>
        </authorList>
    </citation>
    <scope>NUCLEOTIDE SEQUENCE [LARGE SCALE GENOMIC DNA]</scope>
    <source>
        <strain evidence="2 3">SID7590</strain>
    </source>
</reference>